<reference evidence="11" key="1">
    <citation type="journal article" date="2020" name="Comp. Biochem. Physiol. Part D Genomics Proteomics">
        <title>The genome of the marine monogonont rotifer Brachionus rotundiformis and insight into species-specific detoxification components in Brachionus spp.</title>
        <authorList>
            <person name="Kang H.M."/>
            <person name="Kim M.S."/>
            <person name="Choi B.S."/>
            <person name="Kim D.H."/>
            <person name="Kim H.J."/>
            <person name="Hwang U.K."/>
            <person name="Hagiwara A."/>
            <person name="Lee J.S."/>
        </authorList>
    </citation>
    <scope>NUCLEOTIDE SEQUENCE</scope>
</reference>
<dbReference type="InterPro" id="IPR050352">
    <property type="entry name" value="ABCG_transporters"/>
</dbReference>
<dbReference type="CDD" id="cd03213">
    <property type="entry name" value="ABCG_EPDR"/>
    <property type="match status" value="1"/>
</dbReference>
<accession>A0A7H9SQH7</accession>
<dbReference type="Pfam" id="PF00005">
    <property type="entry name" value="ABC_tran"/>
    <property type="match status" value="1"/>
</dbReference>
<dbReference type="InterPro" id="IPR017871">
    <property type="entry name" value="ABC_transporter-like_CS"/>
</dbReference>
<dbReference type="InterPro" id="IPR043926">
    <property type="entry name" value="ABCG_dom"/>
</dbReference>
<dbReference type="PROSITE" id="PS00211">
    <property type="entry name" value="ABC_TRANSPORTER_1"/>
    <property type="match status" value="1"/>
</dbReference>
<comment type="similarity">
    <text evidence="2">Belongs to the ABC transporter superfamily. ABCG family. Eye pigment precursor importer (TC 3.A.1.204) subfamily.</text>
</comment>
<evidence type="ECO:0000256" key="9">
    <source>
        <dbReference type="SAM" id="Phobius"/>
    </source>
</evidence>
<comment type="subcellular location">
    <subcellularLocation>
        <location evidence="1">Membrane</location>
        <topology evidence="1">Multi-pass membrane protein</topology>
    </subcellularLocation>
</comment>
<evidence type="ECO:0000259" key="10">
    <source>
        <dbReference type="PROSITE" id="PS50893"/>
    </source>
</evidence>
<dbReference type="Gene3D" id="3.40.50.300">
    <property type="entry name" value="P-loop containing nucleotide triphosphate hydrolases"/>
    <property type="match status" value="1"/>
</dbReference>
<dbReference type="AlphaFoldDB" id="A0A7H9SQH7"/>
<keyword evidence="5" id="KW-0547">Nucleotide-binding</keyword>
<feature type="transmembrane region" description="Helical" evidence="9">
    <location>
        <begin position="445"/>
        <end position="463"/>
    </location>
</feature>
<evidence type="ECO:0000256" key="7">
    <source>
        <dbReference type="ARBA" id="ARBA00022989"/>
    </source>
</evidence>
<feature type="transmembrane region" description="Helical" evidence="9">
    <location>
        <begin position="394"/>
        <end position="415"/>
    </location>
</feature>
<dbReference type="SUPFAM" id="SSF52540">
    <property type="entry name" value="P-loop containing nucleoside triphosphate hydrolases"/>
    <property type="match status" value="1"/>
</dbReference>
<dbReference type="EMBL" id="MT524921">
    <property type="protein sequence ID" value="QNH67976.1"/>
    <property type="molecule type" value="mRNA"/>
</dbReference>
<dbReference type="InterPro" id="IPR027417">
    <property type="entry name" value="P-loop_NTPase"/>
</dbReference>
<keyword evidence="3" id="KW-0813">Transport</keyword>
<feature type="transmembrane region" description="Helical" evidence="9">
    <location>
        <begin position="500"/>
        <end position="522"/>
    </location>
</feature>
<dbReference type="GO" id="GO:0140359">
    <property type="term" value="F:ABC-type transporter activity"/>
    <property type="evidence" value="ECO:0007669"/>
    <property type="project" value="InterPro"/>
</dbReference>
<evidence type="ECO:0000256" key="4">
    <source>
        <dbReference type="ARBA" id="ARBA00022692"/>
    </source>
</evidence>
<name>A0A7H9SQH7_BRAPC</name>
<keyword evidence="7 9" id="KW-1133">Transmembrane helix</keyword>
<dbReference type="GO" id="GO:0030659">
    <property type="term" value="C:cytoplasmic vesicle membrane"/>
    <property type="evidence" value="ECO:0007669"/>
    <property type="project" value="TreeGrafter"/>
</dbReference>
<dbReference type="PANTHER" id="PTHR48041">
    <property type="entry name" value="ABC TRANSPORTER G FAMILY MEMBER 28"/>
    <property type="match status" value="1"/>
</dbReference>
<keyword evidence="8 9" id="KW-0472">Membrane</keyword>
<sequence length="615" mass="68744">MESGNNLTLTWEGLNVYVPEAKEGFFSKKKPKCEKMHIVQNVFGIARPGQILAIMGASGAGKTTLLNVLTLRNNGNLVVQGSVKINSKIIDDRKQLSAVSGYVQQNDIFIGTLKVSEHLKFQAMLRMDRHTSYEEKMKRVELVMNDLNLKKCENTLIGVAQLGIKGISGGEMRRLAFASEIITDPGILFCDEPTSGLDSFMAMSIVESMKNLAKQGKTIVCTIHQPSSEIFEIFDRLYLMAEGRSAFLGDLTEAKDFFASQGFTLPINYNPADYYIKTLAILPSNKEESKERVKKICDGYDSSKYCQEAMDNIKKASGEQNLKSASFQSQLSSAYKAGWLTQLKWLIWRSFLSMSRNPMETKILAIQTFFIALIFGLIYLQIEDSQEGVQNINGVLFLLITNASFSNMFGVLNSFPAELPIFYRDHQNSMYRTVNYYLSKLITELPKFIIFPAIFVSIVYWMAGLNNDGLKFALCVLAIILVANSAVSFGSFISAAAPSVNAALALSAPLLVPLMIFSGFFLNNETVPSYFIWIKYLSWLNYANEILIVNQWDGVKDINCPANSTRCFRTGDDVIDALGMKKDNFFLDFILLGCIILAFRVLACSILSLKARLKK</sequence>
<dbReference type="InterPro" id="IPR003439">
    <property type="entry name" value="ABC_transporter-like_ATP-bd"/>
</dbReference>
<proteinExistence type="evidence at transcript level"/>
<dbReference type="GO" id="GO:0005524">
    <property type="term" value="F:ATP binding"/>
    <property type="evidence" value="ECO:0007669"/>
    <property type="project" value="UniProtKB-KW"/>
</dbReference>
<evidence type="ECO:0000256" key="2">
    <source>
        <dbReference type="ARBA" id="ARBA00005814"/>
    </source>
</evidence>
<feature type="transmembrane region" description="Helical" evidence="9">
    <location>
        <begin position="363"/>
        <end position="382"/>
    </location>
</feature>
<feature type="domain" description="ABC transporter" evidence="10">
    <location>
        <begin position="21"/>
        <end position="267"/>
    </location>
</feature>
<dbReference type="PANTHER" id="PTHR48041:SF139">
    <property type="entry name" value="PROTEIN SCARLET"/>
    <property type="match status" value="1"/>
</dbReference>
<evidence type="ECO:0000256" key="3">
    <source>
        <dbReference type="ARBA" id="ARBA00022448"/>
    </source>
</evidence>
<organism evidence="11">
    <name type="scientific">Brachionus plicatilis</name>
    <name type="common">Marine rotifer</name>
    <name type="synonym">Brachionus muelleri</name>
    <dbReference type="NCBI Taxonomy" id="10195"/>
    <lineage>
        <taxon>Eukaryota</taxon>
        <taxon>Metazoa</taxon>
        <taxon>Spiralia</taxon>
        <taxon>Gnathifera</taxon>
        <taxon>Rotifera</taxon>
        <taxon>Eurotatoria</taxon>
        <taxon>Monogononta</taxon>
        <taxon>Pseudotrocha</taxon>
        <taxon>Ploima</taxon>
        <taxon>Brachionidae</taxon>
        <taxon>Brachionus</taxon>
    </lineage>
</organism>
<keyword evidence="6 11" id="KW-0067">ATP-binding</keyword>
<dbReference type="PROSITE" id="PS50893">
    <property type="entry name" value="ABC_TRANSPORTER_2"/>
    <property type="match status" value="1"/>
</dbReference>
<dbReference type="InterPro" id="IPR003593">
    <property type="entry name" value="AAA+_ATPase"/>
</dbReference>
<feature type="transmembrane region" description="Helical" evidence="9">
    <location>
        <begin position="469"/>
        <end position="493"/>
    </location>
</feature>
<dbReference type="InterPro" id="IPR013525">
    <property type="entry name" value="ABC2_TM"/>
</dbReference>
<feature type="transmembrane region" description="Helical" evidence="9">
    <location>
        <begin position="589"/>
        <end position="609"/>
    </location>
</feature>
<dbReference type="Pfam" id="PF19055">
    <property type="entry name" value="ABC2_membrane_7"/>
    <property type="match status" value="1"/>
</dbReference>
<protein>
    <submittedName>
        <fullName evidence="11">ATP-binding cassette transporter subfamily G-like protein 10</fullName>
    </submittedName>
</protein>
<dbReference type="GO" id="GO:0016887">
    <property type="term" value="F:ATP hydrolysis activity"/>
    <property type="evidence" value="ECO:0007669"/>
    <property type="project" value="InterPro"/>
</dbReference>
<evidence type="ECO:0000256" key="8">
    <source>
        <dbReference type="ARBA" id="ARBA00023136"/>
    </source>
</evidence>
<evidence type="ECO:0000256" key="6">
    <source>
        <dbReference type="ARBA" id="ARBA00022840"/>
    </source>
</evidence>
<dbReference type="GO" id="GO:0005886">
    <property type="term" value="C:plasma membrane"/>
    <property type="evidence" value="ECO:0007669"/>
    <property type="project" value="TreeGrafter"/>
</dbReference>
<evidence type="ECO:0000256" key="1">
    <source>
        <dbReference type="ARBA" id="ARBA00004141"/>
    </source>
</evidence>
<evidence type="ECO:0000313" key="11">
    <source>
        <dbReference type="EMBL" id="QNH67976.1"/>
    </source>
</evidence>
<dbReference type="SMART" id="SM00382">
    <property type="entry name" value="AAA"/>
    <property type="match status" value="1"/>
</dbReference>
<reference evidence="11" key="2">
    <citation type="submission" date="2020-05" db="EMBL/GenBank/DDBJ databases">
        <authorList>
            <person name="Kang H.-M."/>
            <person name="Kim M.-S."/>
            <person name="Lee J.-S."/>
        </authorList>
    </citation>
    <scope>NUCLEOTIDE SEQUENCE</scope>
</reference>
<keyword evidence="4 9" id="KW-0812">Transmembrane</keyword>
<dbReference type="Pfam" id="PF01061">
    <property type="entry name" value="ABC2_membrane"/>
    <property type="match status" value="1"/>
</dbReference>
<evidence type="ECO:0000256" key="5">
    <source>
        <dbReference type="ARBA" id="ARBA00022741"/>
    </source>
</evidence>